<proteinExistence type="predicted"/>
<feature type="compositionally biased region" description="Basic and acidic residues" evidence="1">
    <location>
        <begin position="68"/>
        <end position="86"/>
    </location>
</feature>
<evidence type="ECO:0000313" key="3">
    <source>
        <dbReference type="Proteomes" id="UP001500784"/>
    </source>
</evidence>
<evidence type="ECO:0000313" key="2">
    <source>
        <dbReference type="EMBL" id="GAA1901011.1"/>
    </source>
</evidence>
<protein>
    <submittedName>
        <fullName evidence="2">Uncharacterized protein</fullName>
    </submittedName>
</protein>
<evidence type="ECO:0000256" key="1">
    <source>
        <dbReference type="SAM" id="MobiDB-lite"/>
    </source>
</evidence>
<comment type="caution">
    <text evidence="2">The sequence shown here is derived from an EMBL/GenBank/DDBJ whole genome shotgun (WGS) entry which is preliminary data.</text>
</comment>
<dbReference type="Proteomes" id="UP001500784">
    <property type="component" value="Unassembled WGS sequence"/>
</dbReference>
<sequence length="86" mass="9437">MRALVAGSQLVEEDLRGGDGTEKINVHHFPVIGVELRSKLGGQRLKPVHAPGQKRHLEPVRMQGPCRCRPDSGRGAGDDRYLSRSV</sequence>
<keyword evidence="3" id="KW-1185">Reference proteome</keyword>
<accession>A0ABN2NSD9</accession>
<organism evidence="2 3">
    <name type="scientific">Arthrobacter gandavensis</name>
    <dbReference type="NCBI Taxonomy" id="169960"/>
    <lineage>
        <taxon>Bacteria</taxon>
        <taxon>Bacillati</taxon>
        <taxon>Actinomycetota</taxon>
        <taxon>Actinomycetes</taxon>
        <taxon>Micrococcales</taxon>
        <taxon>Micrococcaceae</taxon>
        <taxon>Arthrobacter</taxon>
    </lineage>
</organism>
<reference evidence="2 3" key="1">
    <citation type="journal article" date="2019" name="Int. J. Syst. Evol. Microbiol.">
        <title>The Global Catalogue of Microorganisms (GCM) 10K type strain sequencing project: providing services to taxonomists for standard genome sequencing and annotation.</title>
        <authorList>
            <consortium name="The Broad Institute Genomics Platform"/>
            <consortium name="The Broad Institute Genome Sequencing Center for Infectious Disease"/>
            <person name="Wu L."/>
            <person name="Ma J."/>
        </authorList>
    </citation>
    <scope>NUCLEOTIDE SEQUENCE [LARGE SCALE GENOMIC DNA]</scope>
    <source>
        <strain evidence="2 3">JCM 13316</strain>
    </source>
</reference>
<gene>
    <name evidence="2" type="ORF">GCM10009688_00530</name>
</gene>
<feature type="region of interest" description="Disordered" evidence="1">
    <location>
        <begin position="62"/>
        <end position="86"/>
    </location>
</feature>
<name>A0ABN2NSD9_9MICC</name>
<dbReference type="EMBL" id="BAAALV010000001">
    <property type="protein sequence ID" value="GAA1901011.1"/>
    <property type="molecule type" value="Genomic_DNA"/>
</dbReference>